<dbReference type="PANTHER" id="PTHR31279:SF58">
    <property type="entry name" value="PROTEIN EXORDIUM-LIKE 2"/>
    <property type="match status" value="1"/>
</dbReference>
<comment type="subcellular location">
    <subcellularLocation>
        <location evidence="1">Secreted</location>
    </subcellularLocation>
</comment>
<reference evidence="5" key="1">
    <citation type="journal article" date="2020" name="J. Eukaryot. Microbiol.">
        <title>De novo Sequencing, Assembly and Annotation of the Transcriptome for the Free-Living Testate Amoeba Arcella intermedia.</title>
        <authorList>
            <person name="Ribeiro G.M."/>
            <person name="Porfirio-Sousa A.L."/>
            <person name="Maurer-Alcala X.X."/>
            <person name="Katz L.A."/>
            <person name="Lahr D.J.G."/>
        </authorList>
    </citation>
    <scope>NUCLEOTIDE SEQUENCE</scope>
</reference>
<keyword evidence="3" id="KW-0732">Signal</keyword>
<proteinExistence type="inferred from homology"/>
<evidence type="ECO:0000256" key="2">
    <source>
        <dbReference type="ARBA" id="ARBA00022525"/>
    </source>
</evidence>
<accession>A0A6B2LBJ9</accession>
<dbReference type="AlphaFoldDB" id="A0A6B2LBJ9"/>
<name>A0A6B2LBJ9_9EUKA</name>
<dbReference type="InterPro" id="IPR006766">
    <property type="entry name" value="EXORDIUM-like"/>
</dbReference>
<dbReference type="EMBL" id="GIBP01005410">
    <property type="protein sequence ID" value="NDV34379.1"/>
    <property type="molecule type" value="Transcribed_RNA"/>
</dbReference>
<evidence type="ECO:0000256" key="3">
    <source>
        <dbReference type="ARBA" id="ARBA00022729"/>
    </source>
</evidence>
<evidence type="ECO:0000256" key="4">
    <source>
        <dbReference type="ARBA" id="ARBA00023591"/>
    </source>
</evidence>
<evidence type="ECO:0000313" key="5">
    <source>
        <dbReference type="EMBL" id="NDV34379.1"/>
    </source>
</evidence>
<organism evidence="5">
    <name type="scientific">Arcella intermedia</name>
    <dbReference type="NCBI Taxonomy" id="1963864"/>
    <lineage>
        <taxon>Eukaryota</taxon>
        <taxon>Amoebozoa</taxon>
        <taxon>Tubulinea</taxon>
        <taxon>Elardia</taxon>
        <taxon>Arcellinida</taxon>
        <taxon>Sphaerothecina</taxon>
        <taxon>Arcellidae</taxon>
        <taxon>Arcella</taxon>
    </lineage>
</organism>
<evidence type="ECO:0000256" key="1">
    <source>
        <dbReference type="ARBA" id="ARBA00004613"/>
    </source>
</evidence>
<sequence length="249" mass="26732">MLALNLFTDSNSNTGSSTVTYGGAYHYGTDLGQSLSDANIKNIVLDTADGIKLPKSTNAVYFVLTSAEIAVHSGFCSGYCGWHNFISLDNLVYAFVGNPTKCLNGCAAQSVSPNGDAGVDGMANVIMHELIEAITDPLLNGWYNDGDGENGDECSWTWGPYNVSSNGAAWNMKIGERYFLIQQTLLNGKKTASCAQSYYTCPAGYYNNLKPSQGPQSCVACPVNTYNPTPGKAESSSCLRKYHKECNLD</sequence>
<protein>
    <submittedName>
        <fullName evidence="5">Uncharacterized protein</fullName>
    </submittedName>
</protein>
<dbReference type="Pfam" id="PF04674">
    <property type="entry name" value="Phi_1"/>
    <property type="match status" value="1"/>
</dbReference>
<keyword evidence="2" id="KW-0964">Secreted</keyword>
<dbReference type="GO" id="GO:0005576">
    <property type="term" value="C:extracellular region"/>
    <property type="evidence" value="ECO:0007669"/>
    <property type="project" value="UniProtKB-SubCell"/>
</dbReference>
<dbReference type="PANTHER" id="PTHR31279">
    <property type="entry name" value="PROTEIN EXORDIUM-LIKE 5"/>
    <property type="match status" value="1"/>
</dbReference>
<comment type="similarity">
    <text evidence="4">Belongs to the EXORDIUM family.</text>
</comment>